<organism evidence="3 4">
    <name type="scientific">Trema orientale</name>
    <name type="common">Charcoal tree</name>
    <name type="synonym">Celtis orientalis</name>
    <dbReference type="NCBI Taxonomy" id="63057"/>
    <lineage>
        <taxon>Eukaryota</taxon>
        <taxon>Viridiplantae</taxon>
        <taxon>Streptophyta</taxon>
        <taxon>Embryophyta</taxon>
        <taxon>Tracheophyta</taxon>
        <taxon>Spermatophyta</taxon>
        <taxon>Magnoliopsida</taxon>
        <taxon>eudicotyledons</taxon>
        <taxon>Gunneridae</taxon>
        <taxon>Pentapetalae</taxon>
        <taxon>rosids</taxon>
        <taxon>fabids</taxon>
        <taxon>Rosales</taxon>
        <taxon>Cannabaceae</taxon>
        <taxon>Trema</taxon>
    </lineage>
</organism>
<gene>
    <name evidence="3" type="primary">TorSBT36</name>
    <name evidence="3" type="ORF">TorRG33x02_347520</name>
</gene>
<feature type="non-terminal residue" evidence="3">
    <location>
        <position position="91"/>
    </location>
</feature>
<feature type="chain" id="PRO_5015190408" evidence="1">
    <location>
        <begin position="18"/>
        <end position="91"/>
    </location>
</feature>
<proteinExistence type="predicted"/>
<keyword evidence="1" id="KW-0732">Signal</keyword>
<name>A0A2P5ALS9_TREOI</name>
<dbReference type="InterPro" id="IPR037045">
    <property type="entry name" value="S8pro/Inhibitor_I9_sf"/>
</dbReference>
<dbReference type="STRING" id="63057.A0A2P5ALS9"/>
<sequence length="91" mass="10217">MALSWFIFLSLFSILLAGQYSDAQYDNRKAYIVYMGDKEQIEPSTSAPLHMSMLQKVAGSNVAPGSLLRSYRRSFSGFVARLTEKEAQQMA</sequence>
<dbReference type="InterPro" id="IPR010259">
    <property type="entry name" value="S8pro/Inhibitor_I9"/>
</dbReference>
<dbReference type="InParanoid" id="A0A2P5ALS9"/>
<keyword evidence="4" id="KW-1185">Reference proteome</keyword>
<evidence type="ECO:0000256" key="1">
    <source>
        <dbReference type="SAM" id="SignalP"/>
    </source>
</evidence>
<dbReference type="OrthoDB" id="2014869at2759"/>
<evidence type="ECO:0000259" key="2">
    <source>
        <dbReference type="Pfam" id="PF05922"/>
    </source>
</evidence>
<dbReference type="Gene3D" id="3.30.70.80">
    <property type="entry name" value="Peptidase S8 propeptide/proteinase inhibitor I9"/>
    <property type="match status" value="1"/>
</dbReference>
<comment type="caution">
    <text evidence="3">The sequence shown here is derived from an EMBL/GenBank/DDBJ whole genome shotgun (WGS) entry which is preliminary data.</text>
</comment>
<evidence type="ECO:0000313" key="4">
    <source>
        <dbReference type="Proteomes" id="UP000237000"/>
    </source>
</evidence>
<feature type="signal peptide" evidence="1">
    <location>
        <begin position="1"/>
        <end position="17"/>
    </location>
</feature>
<dbReference type="Proteomes" id="UP000237000">
    <property type="component" value="Unassembled WGS sequence"/>
</dbReference>
<dbReference type="AlphaFoldDB" id="A0A2P5ALS9"/>
<dbReference type="EMBL" id="JXTC01000791">
    <property type="protein sequence ID" value="PON37411.1"/>
    <property type="molecule type" value="Genomic_DNA"/>
</dbReference>
<dbReference type="Pfam" id="PF05922">
    <property type="entry name" value="Inhibitor_I9"/>
    <property type="match status" value="1"/>
</dbReference>
<accession>A0A2P5ALS9</accession>
<protein>
    <submittedName>
        <fullName evidence="3">Subtilase</fullName>
    </submittedName>
</protein>
<evidence type="ECO:0000313" key="3">
    <source>
        <dbReference type="EMBL" id="PON37411.1"/>
    </source>
</evidence>
<feature type="domain" description="Inhibitor I9" evidence="2">
    <location>
        <begin position="31"/>
        <end position="90"/>
    </location>
</feature>
<reference evidence="4" key="1">
    <citation type="submission" date="2016-06" db="EMBL/GenBank/DDBJ databases">
        <title>Parallel loss of symbiosis genes in relatives of nitrogen-fixing non-legume Parasponia.</title>
        <authorList>
            <person name="Van Velzen R."/>
            <person name="Holmer R."/>
            <person name="Bu F."/>
            <person name="Rutten L."/>
            <person name="Van Zeijl A."/>
            <person name="Liu W."/>
            <person name="Santuari L."/>
            <person name="Cao Q."/>
            <person name="Sharma T."/>
            <person name="Shen D."/>
            <person name="Roswanjaya Y."/>
            <person name="Wardhani T."/>
            <person name="Kalhor M.S."/>
            <person name="Jansen J."/>
            <person name="Van den Hoogen J."/>
            <person name="Gungor B."/>
            <person name="Hartog M."/>
            <person name="Hontelez J."/>
            <person name="Verver J."/>
            <person name="Yang W.-C."/>
            <person name="Schijlen E."/>
            <person name="Repin R."/>
            <person name="Schilthuizen M."/>
            <person name="Schranz E."/>
            <person name="Heidstra R."/>
            <person name="Miyata K."/>
            <person name="Fedorova E."/>
            <person name="Kohlen W."/>
            <person name="Bisseling T."/>
            <person name="Smit S."/>
            <person name="Geurts R."/>
        </authorList>
    </citation>
    <scope>NUCLEOTIDE SEQUENCE [LARGE SCALE GENOMIC DNA]</scope>
    <source>
        <strain evidence="4">cv. RG33-2</strain>
    </source>
</reference>